<protein>
    <submittedName>
        <fullName evidence="2">Uncharacterized protein</fullName>
    </submittedName>
</protein>
<keyword evidence="3" id="KW-1185">Reference proteome</keyword>
<evidence type="ECO:0000256" key="1">
    <source>
        <dbReference type="SAM" id="MobiDB-lite"/>
    </source>
</evidence>
<name>A0A2Z7AFQ9_9LAMI</name>
<proteinExistence type="predicted"/>
<dbReference type="EMBL" id="KV015637">
    <property type="protein sequence ID" value="KZV20486.1"/>
    <property type="molecule type" value="Genomic_DNA"/>
</dbReference>
<dbReference type="OrthoDB" id="1432951at2759"/>
<dbReference type="Proteomes" id="UP000250235">
    <property type="component" value="Unassembled WGS sequence"/>
</dbReference>
<organism evidence="2 3">
    <name type="scientific">Dorcoceras hygrometricum</name>
    <dbReference type="NCBI Taxonomy" id="472368"/>
    <lineage>
        <taxon>Eukaryota</taxon>
        <taxon>Viridiplantae</taxon>
        <taxon>Streptophyta</taxon>
        <taxon>Embryophyta</taxon>
        <taxon>Tracheophyta</taxon>
        <taxon>Spermatophyta</taxon>
        <taxon>Magnoliopsida</taxon>
        <taxon>eudicotyledons</taxon>
        <taxon>Gunneridae</taxon>
        <taxon>Pentapetalae</taxon>
        <taxon>asterids</taxon>
        <taxon>lamiids</taxon>
        <taxon>Lamiales</taxon>
        <taxon>Gesneriaceae</taxon>
        <taxon>Didymocarpoideae</taxon>
        <taxon>Trichosporeae</taxon>
        <taxon>Loxocarpinae</taxon>
        <taxon>Dorcoceras</taxon>
    </lineage>
</organism>
<accession>A0A2Z7AFQ9</accession>
<sequence length="152" mass="17672">MPPRRARDQQDDDAPPRPPPRQLTPYERASVDILARITRLERQSERPGKSHEEDVVERFRNQGPEDWFLICSLYREDSSFELFPKLVFLGEPSWLYDDYSSAPPACRFLLVQAGLWLVVQRGIAYSAGDWIYTRSLRLYLSSHSITALVRCT</sequence>
<gene>
    <name evidence="2" type="ORF">F511_34541</name>
</gene>
<dbReference type="AlphaFoldDB" id="A0A2Z7AFQ9"/>
<evidence type="ECO:0000313" key="3">
    <source>
        <dbReference type="Proteomes" id="UP000250235"/>
    </source>
</evidence>
<feature type="region of interest" description="Disordered" evidence="1">
    <location>
        <begin position="1"/>
        <end position="26"/>
    </location>
</feature>
<reference evidence="2 3" key="1">
    <citation type="journal article" date="2015" name="Proc. Natl. Acad. Sci. U.S.A.">
        <title>The resurrection genome of Boea hygrometrica: A blueprint for survival of dehydration.</title>
        <authorList>
            <person name="Xiao L."/>
            <person name="Yang G."/>
            <person name="Zhang L."/>
            <person name="Yang X."/>
            <person name="Zhao S."/>
            <person name="Ji Z."/>
            <person name="Zhou Q."/>
            <person name="Hu M."/>
            <person name="Wang Y."/>
            <person name="Chen M."/>
            <person name="Xu Y."/>
            <person name="Jin H."/>
            <person name="Xiao X."/>
            <person name="Hu G."/>
            <person name="Bao F."/>
            <person name="Hu Y."/>
            <person name="Wan P."/>
            <person name="Li L."/>
            <person name="Deng X."/>
            <person name="Kuang T."/>
            <person name="Xiang C."/>
            <person name="Zhu J.K."/>
            <person name="Oliver M.J."/>
            <person name="He Y."/>
        </authorList>
    </citation>
    <scope>NUCLEOTIDE SEQUENCE [LARGE SCALE GENOMIC DNA]</scope>
    <source>
        <strain evidence="3">cv. XS01</strain>
    </source>
</reference>
<evidence type="ECO:0000313" key="2">
    <source>
        <dbReference type="EMBL" id="KZV20486.1"/>
    </source>
</evidence>